<evidence type="ECO:0000256" key="2">
    <source>
        <dbReference type="SAM" id="MobiDB-lite"/>
    </source>
</evidence>
<evidence type="ECO:0000259" key="3">
    <source>
        <dbReference type="Pfam" id="PF11250"/>
    </source>
</evidence>
<accession>A0A1R3GSX8</accession>
<dbReference type="Proteomes" id="UP000188268">
    <property type="component" value="Unassembled WGS sequence"/>
</dbReference>
<feature type="compositionally biased region" description="Basic and acidic residues" evidence="2">
    <location>
        <begin position="299"/>
        <end position="312"/>
    </location>
</feature>
<dbReference type="Gramene" id="OMO61225">
    <property type="protein sequence ID" value="OMO61225"/>
    <property type="gene ID" value="CCACVL1_23656"/>
</dbReference>
<dbReference type="OrthoDB" id="1916983at2759"/>
<keyword evidence="5" id="KW-1185">Reference proteome</keyword>
<feature type="region of interest" description="Disordered" evidence="2">
    <location>
        <begin position="236"/>
        <end position="330"/>
    </location>
</feature>
<gene>
    <name evidence="4" type="ORF">CCACVL1_23656</name>
</gene>
<evidence type="ECO:0000256" key="1">
    <source>
        <dbReference type="ARBA" id="ARBA00008690"/>
    </source>
</evidence>
<dbReference type="AlphaFoldDB" id="A0A1R3GSX8"/>
<name>A0A1R3GSX8_COCAP</name>
<organism evidence="4 5">
    <name type="scientific">Corchorus capsularis</name>
    <name type="common">Jute</name>
    <dbReference type="NCBI Taxonomy" id="210143"/>
    <lineage>
        <taxon>Eukaryota</taxon>
        <taxon>Viridiplantae</taxon>
        <taxon>Streptophyta</taxon>
        <taxon>Embryophyta</taxon>
        <taxon>Tracheophyta</taxon>
        <taxon>Spermatophyta</taxon>
        <taxon>Magnoliopsida</taxon>
        <taxon>eudicotyledons</taxon>
        <taxon>Gunneridae</taxon>
        <taxon>Pentapetalae</taxon>
        <taxon>rosids</taxon>
        <taxon>malvids</taxon>
        <taxon>Malvales</taxon>
        <taxon>Malvaceae</taxon>
        <taxon>Grewioideae</taxon>
        <taxon>Apeibeae</taxon>
        <taxon>Corchorus</taxon>
    </lineage>
</organism>
<comment type="similarity">
    <text evidence="1">Belongs to the fantastic four family.</text>
</comment>
<sequence>MATIVCRQGLQSCLESQLVEPRALRLKLSSAKPHFSQPLELAIKSCFFDSNIKEVEEKCCHEEVSNKADSLHDKHTFSSPDMGGWSFLQLLANGSQSSKEVVEKESTYVHPLVKRSLSTLSEKSLELCTENLGNETGSDILEDSIFALSSSDSEGGNSPTRKQRKSSQLLGAKKANFPPPLTTISGSESLRVRPHREDGRLVIRAVKAPSVNTLFHAERSNGRLRLCLLKDSTPSFDHEEETADKESEVSSEGNKEELFENDSNSCEAEEEQEDEGEGGGGGGEEEEEEDTSAYLEEGTDGKRTDVEAEMGIKKLQRPCRGRCKGSHEHENKGLLNWEPFWVATS</sequence>
<comment type="caution">
    <text evidence="4">The sequence shown here is derived from an EMBL/GenBank/DDBJ whole genome shotgun (WGS) entry which is preliminary data.</text>
</comment>
<feature type="compositionally biased region" description="Polar residues" evidence="2">
    <location>
        <begin position="150"/>
        <end position="160"/>
    </location>
</feature>
<dbReference type="EMBL" id="AWWV01013536">
    <property type="protein sequence ID" value="OMO61225.1"/>
    <property type="molecule type" value="Genomic_DNA"/>
</dbReference>
<feature type="compositionally biased region" description="Acidic residues" evidence="2">
    <location>
        <begin position="267"/>
        <end position="291"/>
    </location>
</feature>
<proteinExistence type="inferred from homology"/>
<dbReference type="OMA" id="PDMGGWS"/>
<dbReference type="PANTHER" id="PTHR33155">
    <property type="entry name" value="FANTASTIC FOUR-LIKE PROTEIN (DUF3049)"/>
    <property type="match status" value="1"/>
</dbReference>
<feature type="region of interest" description="Disordered" evidence="2">
    <location>
        <begin position="150"/>
        <end position="193"/>
    </location>
</feature>
<dbReference type="PANTHER" id="PTHR33155:SF4">
    <property type="entry name" value="PROTEIN FANTASTIC FOUR 3"/>
    <property type="match status" value="1"/>
</dbReference>
<dbReference type="InterPro" id="IPR046431">
    <property type="entry name" value="FAF_dom"/>
</dbReference>
<feature type="compositionally biased region" description="Basic residues" evidence="2">
    <location>
        <begin position="314"/>
        <end position="324"/>
    </location>
</feature>
<evidence type="ECO:0000313" key="4">
    <source>
        <dbReference type="EMBL" id="OMO61225.1"/>
    </source>
</evidence>
<dbReference type="STRING" id="210143.A0A1R3GSX8"/>
<reference evidence="4 5" key="1">
    <citation type="submission" date="2013-09" db="EMBL/GenBank/DDBJ databases">
        <title>Corchorus capsularis genome sequencing.</title>
        <authorList>
            <person name="Alam M."/>
            <person name="Haque M.S."/>
            <person name="Islam M.S."/>
            <person name="Emdad E.M."/>
            <person name="Islam M.M."/>
            <person name="Ahmed B."/>
            <person name="Halim A."/>
            <person name="Hossen Q.M.M."/>
            <person name="Hossain M.Z."/>
            <person name="Ahmed R."/>
            <person name="Khan M.M."/>
            <person name="Islam R."/>
            <person name="Rashid M.M."/>
            <person name="Khan S.A."/>
            <person name="Rahman M.S."/>
            <person name="Alam M."/>
        </authorList>
    </citation>
    <scope>NUCLEOTIDE SEQUENCE [LARGE SCALE GENOMIC DNA]</scope>
    <source>
        <strain evidence="5">cv. CVL-1</strain>
        <tissue evidence="4">Whole seedling</tissue>
    </source>
</reference>
<feature type="compositionally biased region" description="Basic and acidic residues" evidence="2">
    <location>
        <begin position="244"/>
        <end position="258"/>
    </location>
</feature>
<dbReference type="InterPro" id="IPR021410">
    <property type="entry name" value="FAF"/>
</dbReference>
<feature type="domain" description="FAF" evidence="3">
    <location>
        <begin position="176"/>
        <end position="228"/>
    </location>
</feature>
<dbReference type="Pfam" id="PF11250">
    <property type="entry name" value="FAF"/>
    <property type="match status" value="1"/>
</dbReference>
<protein>
    <recommendedName>
        <fullName evidence="3">FAF domain-containing protein</fullName>
    </recommendedName>
</protein>
<evidence type="ECO:0000313" key="5">
    <source>
        <dbReference type="Proteomes" id="UP000188268"/>
    </source>
</evidence>